<reference evidence="2 3" key="1">
    <citation type="journal article" date="2021" name="Nat. Plants">
        <title>The Taxus genome provides insights into paclitaxel biosynthesis.</title>
        <authorList>
            <person name="Xiong X."/>
            <person name="Gou J."/>
            <person name="Liao Q."/>
            <person name="Li Y."/>
            <person name="Zhou Q."/>
            <person name="Bi G."/>
            <person name="Li C."/>
            <person name="Du R."/>
            <person name="Wang X."/>
            <person name="Sun T."/>
            <person name="Guo L."/>
            <person name="Liang H."/>
            <person name="Lu P."/>
            <person name="Wu Y."/>
            <person name="Zhang Z."/>
            <person name="Ro D.K."/>
            <person name="Shang Y."/>
            <person name="Huang S."/>
            <person name="Yan J."/>
        </authorList>
    </citation>
    <scope>NUCLEOTIDE SEQUENCE [LARGE SCALE GENOMIC DNA]</scope>
    <source>
        <strain evidence="2">Ta-2019</strain>
    </source>
</reference>
<evidence type="ECO:0000313" key="2">
    <source>
        <dbReference type="EMBL" id="KAH9305601.1"/>
    </source>
</evidence>
<feature type="non-terminal residue" evidence="2">
    <location>
        <position position="1"/>
    </location>
</feature>
<proteinExistence type="predicted"/>
<accession>A0AA38KIT4</accession>
<name>A0AA38KIT4_TAXCH</name>
<dbReference type="EMBL" id="JAHRHJ020000008">
    <property type="protein sequence ID" value="KAH9305601.1"/>
    <property type="molecule type" value="Genomic_DNA"/>
</dbReference>
<organism evidence="2 3">
    <name type="scientific">Taxus chinensis</name>
    <name type="common">Chinese yew</name>
    <name type="synonym">Taxus wallichiana var. chinensis</name>
    <dbReference type="NCBI Taxonomy" id="29808"/>
    <lineage>
        <taxon>Eukaryota</taxon>
        <taxon>Viridiplantae</taxon>
        <taxon>Streptophyta</taxon>
        <taxon>Embryophyta</taxon>
        <taxon>Tracheophyta</taxon>
        <taxon>Spermatophyta</taxon>
        <taxon>Pinopsida</taxon>
        <taxon>Pinidae</taxon>
        <taxon>Conifers II</taxon>
        <taxon>Cupressales</taxon>
        <taxon>Taxaceae</taxon>
        <taxon>Taxus</taxon>
    </lineage>
</organism>
<evidence type="ECO:0000256" key="1">
    <source>
        <dbReference type="SAM" id="MobiDB-lite"/>
    </source>
</evidence>
<feature type="non-terminal residue" evidence="2">
    <location>
        <position position="136"/>
    </location>
</feature>
<dbReference type="Proteomes" id="UP000824469">
    <property type="component" value="Unassembled WGS sequence"/>
</dbReference>
<dbReference type="OMA" id="MFISRAR"/>
<dbReference type="AlphaFoldDB" id="A0AA38KIT4"/>
<sequence length="136" mass="15268">LQEGMEDWGSIHAKMDIENTLTQNLQDLQKQLGKKQTFDSAAASLALMLRNNYDSASPALQHTMYTAVCRVATLLQTRYAAPGFWITGMKVFEEADKLVSKPFEKNHIKRCISRAQEHLKQTDDGEGASVHSQQNT</sequence>
<keyword evidence="3" id="KW-1185">Reference proteome</keyword>
<protein>
    <submittedName>
        <fullName evidence="2">Uncharacterized protein</fullName>
    </submittedName>
</protein>
<evidence type="ECO:0000313" key="3">
    <source>
        <dbReference type="Proteomes" id="UP000824469"/>
    </source>
</evidence>
<gene>
    <name evidence="2" type="ORF">KI387_010005</name>
</gene>
<feature type="region of interest" description="Disordered" evidence="1">
    <location>
        <begin position="117"/>
        <end position="136"/>
    </location>
</feature>
<comment type="caution">
    <text evidence="2">The sequence shown here is derived from an EMBL/GenBank/DDBJ whole genome shotgun (WGS) entry which is preliminary data.</text>
</comment>